<dbReference type="Proteomes" id="UP000590542">
    <property type="component" value="Unassembled WGS sequence"/>
</dbReference>
<feature type="domain" description="Homing endonuclease LAGLIDADG" evidence="1">
    <location>
        <begin position="22"/>
        <end position="122"/>
    </location>
</feature>
<dbReference type="GO" id="GO:0004519">
    <property type="term" value="F:endonuclease activity"/>
    <property type="evidence" value="ECO:0007669"/>
    <property type="project" value="InterPro"/>
</dbReference>
<gene>
    <name evidence="2" type="ORF">GYA37_03110</name>
</gene>
<dbReference type="PANTHER" id="PTHR36181:SF2">
    <property type="entry name" value="INTRON-ENCODED ENDONUCLEASE AI3-RELATED"/>
    <property type="match status" value="1"/>
</dbReference>
<dbReference type="InterPro" id="IPR027434">
    <property type="entry name" value="Homing_endonucl"/>
</dbReference>
<dbReference type="InterPro" id="IPR051289">
    <property type="entry name" value="LAGLIDADG_Endonuclease"/>
</dbReference>
<organism evidence="2 3">
    <name type="scientific">candidate division WWE3 bacterium</name>
    <dbReference type="NCBI Taxonomy" id="2053526"/>
    <lineage>
        <taxon>Bacteria</taxon>
        <taxon>Katanobacteria</taxon>
    </lineage>
</organism>
<dbReference type="PANTHER" id="PTHR36181">
    <property type="entry name" value="INTRON-ENCODED ENDONUCLEASE AI3-RELATED"/>
    <property type="match status" value="1"/>
</dbReference>
<dbReference type="SUPFAM" id="SSF55608">
    <property type="entry name" value="Homing endonucleases"/>
    <property type="match status" value="1"/>
</dbReference>
<dbReference type="Pfam" id="PF00961">
    <property type="entry name" value="LAGLIDADG_1"/>
    <property type="match status" value="1"/>
</dbReference>
<proteinExistence type="predicted"/>
<dbReference type="InterPro" id="IPR004860">
    <property type="entry name" value="LAGLIDADG_dom"/>
</dbReference>
<name>A0A7X9E794_UNCKA</name>
<comment type="caution">
    <text evidence="2">The sequence shown here is derived from an EMBL/GenBank/DDBJ whole genome shotgun (WGS) entry which is preliminary data.</text>
</comment>
<dbReference type="Gene3D" id="3.10.28.10">
    <property type="entry name" value="Homing endonucleases"/>
    <property type="match status" value="1"/>
</dbReference>
<evidence type="ECO:0000313" key="2">
    <source>
        <dbReference type="EMBL" id="NMB91810.1"/>
    </source>
</evidence>
<evidence type="ECO:0000313" key="3">
    <source>
        <dbReference type="Proteomes" id="UP000590542"/>
    </source>
</evidence>
<dbReference type="AlphaFoldDB" id="A0A7X9E794"/>
<accession>A0A7X9E794</accession>
<sequence>MTENANNADNQQERLSQLGNYIAGFVDGEGSFNVSLRKKSDYKIGWQVVLSFNVSQKDPTVLYIIKDLFKCGIIKQRKCDNLFSYDVTKPSDIITNILPFFDEFSFLSESKKKNYLLFKEIVGISSLRPLCHSNFLKILDLRERINEGKGRKRKYTKENIIAKESSETIRQASIKN</sequence>
<reference evidence="2 3" key="1">
    <citation type="journal article" date="2020" name="Biotechnol. Biofuels">
        <title>New insights from the biogas microbiome by comprehensive genome-resolved metagenomics of nearly 1600 species originating from multiple anaerobic digesters.</title>
        <authorList>
            <person name="Campanaro S."/>
            <person name="Treu L."/>
            <person name="Rodriguez-R L.M."/>
            <person name="Kovalovszki A."/>
            <person name="Ziels R.M."/>
            <person name="Maus I."/>
            <person name="Zhu X."/>
            <person name="Kougias P.G."/>
            <person name="Basile A."/>
            <person name="Luo G."/>
            <person name="Schluter A."/>
            <person name="Konstantinidis K.T."/>
            <person name="Angelidaki I."/>
        </authorList>
    </citation>
    <scope>NUCLEOTIDE SEQUENCE [LARGE SCALE GENOMIC DNA]</scope>
    <source>
        <strain evidence="2">AS27yjCOA_202</strain>
    </source>
</reference>
<protein>
    <recommendedName>
        <fullName evidence="1">Homing endonuclease LAGLIDADG domain-containing protein</fullName>
    </recommendedName>
</protein>
<evidence type="ECO:0000259" key="1">
    <source>
        <dbReference type="Pfam" id="PF00961"/>
    </source>
</evidence>
<dbReference type="EMBL" id="JAAZNV010000009">
    <property type="protein sequence ID" value="NMB91810.1"/>
    <property type="molecule type" value="Genomic_DNA"/>
</dbReference>